<gene>
    <name evidence="2" type="ORF">SKAU_G00094080</name>
</gene>
<proteinExistence type="predicted"/>
<dbReference type="Proteomes" id="UP001152622">
    <property type="component" value="Chromosome 3"/>
</dbReference>
<keyword evidence="3" id="KW-1185">Reference proteome</keyword>
<dbReference type="EMBL" id="JAINUF010000003">
    <property type="protein sequence ID" value="KAJ8369380.1"/>
    <property type="molecule type" value="Genomic_DNA"/>
</dbReference>
<dbReference type="OrthoDB" id="8942143at2759"/>
<reference evidence="2" key="1">
    <citation type="journal article" date="2023" name="Science">
        <title>Genome structures resolve the early diversification of teleost fishes.</title>
        <authorList>
            <person name="Parey E."/>
            <person name="Louis A."/>
            <person name="Montfort J."/>
            <person name="Bouchez O."/>
            <person name="Roques C."/>
            <person name="Iampietro C."/>
            <person name="Lluch J."/>
            <person name="Castinel A."/>
            <person name="Donnadieu C."/>
            <person name="Desvignes T."/>
            <person name="Floi Bucao C."/>
            <person name="Jouanno E."/>
            <person name="Wen M."/>
            <person name="Mejri S."/>
            <person name="Dirks R."/>
            <person name="Jansen H."/>
            <person name="Henkel C."/>
            <person name="Chen W.J."/>
            <person name="Zahm M."/>
            <person name="Cabau C."/>
            <person name="Klopp C."/>
            <person name="Thompson A.W."/>
            <person name="Robinson-Rechavi M."/>
            <person name="Braasch I."/>
            <person name="Lecointre G."/>
            <person name="Bobe J."/>
            <person name="Postlethwait J.H."/>
            <person name="Berthelot C."/>
            <person name="Roest Crollius H."/>
            <person name="Guiguen Y."/>
        </authorList>
    </citation>
    <scope>NUCLEOTIDE SEQUENCE</scope>
    <source>
        <strain evidence="2">WJC10195</strain>
    </source>
</reference>
<evidence type="ECO:0000313" key="3">
    <source>
        <dbReference type="Proteomes" id="UP001152622"/>
    </source>
</evidence>
<organism evidence="2 3">
    <name type="scientific">Synaphobranchus kaupii</name>
    <name type="common">Kaup's arrowtooth eel</name>
    <dbReference type="NCBI Taxonomy" id="118154"/>
    <lineage>
        <taxon>Eukaryota</taxon>
        <taxon>Metazoa</taxon>
        <taxon>Chordata</taxon>
        <taxon>Craniata</taxon>
        <taxon>Vertebrata</taxon>
        <taxon>Euteleostomi</taxon>
        <taxon>Actinopterygii</taxon>
        <taxon>Neopterygii</taxon>
        <taxon>Teleostei</taxon>
        <taxon>Anguilliformes</taxon>
        <taxon>Synaphobranchidae</taxon>
        <taxon>Synaphobranchus</taxon>
    </lineage>
</organism>
<dbReference type="AlphaFoldDB" id="A0A9Q1FX94"/>
<evidence type="ECO:0000256" key="1">
    <source>
        <dbReference type="SAM" id="MobiDB-lite"/>
    </source>
</evidence>
<feature type="region of interest" description="Disordered" evidence="1">
    <location>
        <begin position="90"/>
        <end position="113"/>
    </location>
</feature>
<sequence>MSGNHFPSNYSIHMLNHSNKLRHRIEAELAEEKRRLFDQIRRYNTLAAEDKIDEALIEGRLAGLGSGPEAQIWPWDANISGSSVSITTKKINTRPADANHAPSGREEHPCCGDGTTLHLAAKLGLGPQDQDFKRG</sequence>
<evidence type="ECO:0000313" key="2">
    <source>
        <dbReference type="EMBL" id="KAJ8369380.1"/>
    </source>
</evidence>
<name>A0A9Q1FX94_SYNKA</name>
<comment type="caution">
    <text evidence="2">The sequence shown here is derived from an EMBL/GenBank/DDBJ whole genome shotgun (WGS) entry which is preliminary data.</text>
</comment>
<protein>
    <submittedName>
        <fullName evidence="2">Uncharacterized protein</fullName>
    </submittedName>
</protein>
<accession>A0A9Q1FX94</accession>